<dbReference type="PANTHER" id="PTHR10309">
    <property type="entry name" value="MANNOSE-6-PHOSPHATE ISOMERASE"/>
    <property type="match status" value="1"/>
</dbReference>
<sequence>MVIENMASEGKEPTFCMGDDIPLAVFSQRSHMLYDYFKQRFAPVSIRYSFKEITILSQTDPFHFIKHECIECMAASDSVVRAGLTPKYMEVKILCSMLTYKQEYLNPYVRRYTLPNEEFEVLTDVCLTKELECIDGMAIRETMKRQKVPARQNASCNIGPNSYQRLVGGVTIREPGTPEWVGVKTDGCMVPPTDEFRCQRIDSSSVLHIPIADGSYSTFSSSFTVDEHCSNADMWLKMTFS</sequence>
<organism evidence="2 3">
    <name type="scientific">Artemisia annua</name>
    <name type="common">Sweet wormwood</name>
    <dbReference type="NCBI Taxonomy" id="35608"/>
    <lineage>
        <taxon>Eukaryota</taxon>
        <taxon>Viridiplantae</taxon>
        <taxon>Streptophyta</taxon>
        <taxon>Embryophyta</taxon>
        <taxon>Tracheophyta</taxon>
        <taxon>Spermatophyta</taxon>
        <taxon>Magnoliopsida</taxon>
        <taxon>eudicotyledons</taxon>
        <taxon>Gunneridae</taxon>
        <taxon>Pentapetalae</taxon>
        <taxon>asterids</taxon>
        <taxon>campanulids</taxon>
        <taxon>Asterales</taxon>
        <taxon>Asteraceae</taxon>
        <taxon>Asteroideae</taxon>
        <taxon>Anthemideae</taxon>
        <taxon>Artemisiinae</taxon>
        <taxon>Artemisia</taxon>
    </lineage>
</organism>
<comment type="caution">
    <text evidence="2">The sequence shown here is derived from an EMBL/GenBank/DDBJ whole genome shotgun (WGS) entry which is preliminary data.</text>
</comment>
<dbReference type="Gene3D" id="3.20.20.70">
    <property type="entry name" value="Aldolase class I"/>
    <property type="match status" value="1"/>
</dbReference>
<dbReference type="SUPFAM" id="SSF51182">
    <property type="entry name" value="RmlC-like cupins"/>
    <property type="match status" value="1"/>
</dbReference>
<proteinExistence type="predicted"/>
<dbReference type="OrthoDB" id="6605218at2759"/>
<dbReference type="PRINTS" id="PR00714">
    <property type="entry name" value="MAN6PISMRASE"/>
</dbReference>
<dbReference type="GO" id="GO:0009298">
    <property type="term" value="P:GDP-mannose biosynthetic process"/>
    <property type="evidence" value="ECO:0007669"/>
    <property type="project" value="UniProtKB-UniPathway"/>
</dbReference>
<name>A0A2U1NQ48_ARTAN</name>
<keyword evidence="3" id="KW-1185">Reference proteome</keyword>
<dbReference type="AlphaFoldDB" id="A0A2U1NQ48"/>
<dbReference type="GO" id="GO:0004476">
    <property type="term" value="F:mannose-6-phosphate isomerase activity"/>
    <property type="evidence" value="ECO:0007669"/>
    <property type="project" value="InterPro"/>
</dbReference>
<dbReference type="InterPro" id="IPR016305">
    <property type="entry name" value="Mannose-6-P_Isomerase"/>
</dbReference>
<dbReference type="GO" id="GO:0015930">
    <property type="term" value="F:glutamate synthase activity"/>
    <property type="evidence" value="ECO:0007669"/>
    <property type="project" value="InterPro"/>
</dbReference>
<accession>A0A2U1NQ48</accession>
<keyword evidence="2" id="KW-0413">Isomerase</keyword>
<evidence type="ECO:0000313" key="2">
    <source>
        <dbReference type="EMBL" id="PWA75626.1"/>
    </source>
</evidence>
<dbReference type="PANTHER" id="PTHR10309:SF11">
    <property type="entry name" value="MANNOSE-6-PHOSPHATE ISOMERASE"/>
    <property type="match status" value="1"/>
</dbReference>
<feature type="domain" description="Glutamate synthase central-N" evidence="1">
    <location>
        <begin position="1"/>
        <end position="44"/>
    </location>
</feature>
<reference evidence="2 3" key="1">
    <citation type="journal article" date="2018" name="Mol. Plant">
        <title>The genome of Artemisia annua provides insight into the evolution of Asteraceae family and artemisinin biosynthesis.</title>
        <authorList>
            <person name="Shen Q."/>
            <person name="Zhang L."/>
            <person name="Liao Z."/>
            <person name="Wang S."/>
            <person name="Yan T."/>
            <person name="Shi P."/>
            <person name="Liu M."/>
            <person name="Fu X."/>
            <person name="Pan Q."/>
            <person name="Wang Y."/>
            <person name="Lv Z."/>
            <person name="Lu X."/>
            <person name="Zhang F."/>
            <person name="Jiang W."/>
            <person name="Ma Y."/>
            <person name="Chen M."/>
            <person name="Hao X."/>
            <person name="Li L."/>
            <person name="Tang Y."/>
            <person name="Lv G."/>
            <person name="Zhou Y."/>
            <person name="Sun X."/>
            <person name="Brodelius P.E."/>
            <person name="Rose J.K.C."/>
            <person name="Tang K."/>
        </authorList>
    </citation>
    <scope>NUCLEOTIDE SEQUENCE [LARGE SCALE GENOMIC DNA]</scope>
    <source>
        <strain evidence="3">cv. Huhao1</strain>
        <tissue evidence="2">Leaf</tissue>
    </source>
</reference>
<dbReference type="Proteomes" id="UP000245207">
    <property type="component" value="Unassembled WGS sequence"/>
</dbReference>
<dbReference type="GO" id="GO:0005829">
    <property type="term" value="C:cytosol"/>
    <property type="evidence" value="ECO:0007669"/>
    <property type="project" value="TreeGrafter"/>
</dbReference>
<dbReference type="InterPro" id="IPR006982">
    <property type="entry name" value="Glu_synth_centr_N"/>
</dbReference>
<dbReference type="Pfam" id="PF04898">
    <property type="entry name" value="Glu_syn_central"/>
    <property type="match status" value="1"/>
</dbReference>
<dbReference type="STRING" id="35608.A0A2U1NQ48"/>
<dbReference type="UniPathway" id="UPA00126">
    <property type="reaction ID" value="UER00423"/>
</dbReference>
<gene>
    <name evidence="2" type="ORF">CTI12_AA221640</name>
</gene>
<evidence type="ECO:0000259" key="1">
    <source>
        <dbReference type="Pfam" id="PF04898"/>
    </source>
</evidence>
<dbReference type="SUPFAM" id="SSF51395">
    <property type="entry name" value="FMN-linked oxidoreductases"/>
    <property type="match status" value="1"/>
</dbReference>
<dbReference type="InterPro" id="IPR013785">
    <property type="entry name" value="Aldolase_TIM"/>
</dbReference>
<dbReference type="EMBL" id="PKPP01002380">
    <property type="protein sequence ID" value="PWA75626.1"/>
    <property type="molecule type" value="Genomic_DNA"/>
</dbReference>
<protein>
    <submittedName>
        <fullName evidence="2">Mannose-6-phosphate isomerase</fullName>
    </submittedName>
</protein>
<evidence type="ECO:0000313" key="3">
    <source>
        <dbReference type="Proteomes" id="UP000245207"/>
    </source>
</evidence>
<dbReference type="InterPro" id="IPR011051">
    <property type="entry name" value="RmlC_Cupin_sf"/>
</dbReference>